<dbReference type="EC" id="6.3.4.21" evidence="3 8"/>
<dbReference type="UniPathway" id="UPA00253">
    <property type="reaction ID" value="UER00457"/>
</dbReference>
<comment type="catalytic activity">
    <reaction evidence="7 8">
        <text>5-phospho-alpha-D-ribose 1-diphosphate + nicotinate + ATP + H2O = nicotinate beta-D-ribonucleotide + ADP + phosphate + diphosphate</text>
        <dbReference type="Rhea" id="RHEA:36163"/>
        <dbReference type="ChEBI" id="CHEBI:15377"/>
        <dbReference type="ChEBI" id="CHEBI:30616"/>
        <dbReference type="ChEBI" id="CHEBI:32544"/>
        <dbReference type="ChEBI" id="CHEBI:33019"/>
        <dbReference type="ChEBI" id="CHEBI:43474"/>
        <dbReference type="ChEBI" id="CHEBI:57502"/>
        <dbReference type="ChEBI" id="CHEBI:58017"/>
        <dbReference type="ChEBI" id="CHEBI:456216"/>
        <dbReference type="EC" id="6.3.4.21"/>
    </reaction>
</comment>
<comment type="function">
    <text evidence="8">Catalyzes the synthesis of beta-nicotinate D-ribonucleotide from nicotinate and 5-phospho-D-ribose 1-phosphate at the expense of ATP.</text>
</comment>
<accession>A0A316UBX7</accession>
<name>A0A316UBX7_9BASI</name>
<keyword evidence="13" id="KW-1185">Reference proteome</keyword>
<keyword evidence="5 8" id="KW-0436">Ligase</keyword>
<dbReference type="GO" id="GO:0005829">
    <property type="term" value="C:cytosol"/>
    <property type="evidence" value="ECO:0007669"/>
    <property type="project" value="TreeGrafter"/>
</dbReference>
<sequence>MPVAKGASGEDIRPVRSILDSDLYKFTMQQAILYSPVEDPSVSYQFTNRSKNMTFTRKAYEQIHLEVKGLASLSLSAEERMWLEKKCPYFRKEYLDWLSAFRFRPEEQVLLRFNSLKEGSGSDEIGELEIEVKGIWSEVILYEVPLMSIVSETYFRTIDTKWDMQGQRALAKDKARRLTQAGILYSEFGSRRRRSYESHRLCIEGLLAGEKEALASHGGSVGPGKLLGTSNVHFAQMFDLTPIGTVAHEWTMAIAALEGYDYANLRALQYWESVYCPPAFQPQSPADDLTIALTDTFSSKVFFKDLLETPEGREIGKRWRGLRQDSGDSKVFARKAVEVYKSLGIDPKKKVVIYSDGLHVEKCIELAEYSKEVGIGAGFGVGTNFTNDFRVADDPSPRADPDATPRSGGVSKPLNIVIKISRVKGVPAVKISDELTKNTGDKEEIRLVKERFHLEESEASTASTAGGSSSATS</sequence>
<evidence type="ECO:0000256" key="4">
    <source>
        <dbReference type="ARBA" id="ARBA00022553"/>
    </source>
</evidence>
<dbReference type="InterPro" id="IPR040727">
    <property type="entry name" value="NAPRTase_N"/>
</dbReference>
<dbReference type="GeneID" id="37011156"/>
<dbReference type="OrthoDB" id="193380at2759"/>
<gene>
    <name evidence="12" type="ORF">BCV69DRAFT_161209</name>
</gene>
<evidence type="ECO:0000313" key="13">
    <source>
        <dbReference type="Proteomes" id="UP000245942"/>
    </source>
</evidence>
<feature type="domain" description="Nicotinate/nicotinamide phosphoribosyltransferase" evidence="10">
    <location>
        <begin position="185"/>
        <end position="455"/>
    </location>
</feature>
<dbReference type="InterPro" id="IPR006406">
    <property type="entry name" value="Nic_PRibTrfase"/>
</dbReference>
<evidence type="ECO:0000256" key="8">
    <source>
        <dbReference type="RuleBase" id="RU003838"/>
    </source>
</evidence>
<feature type="region of interest" description="Disordered" evidence="9">
    <location>
        <begin position="390"/>
        <end position="410"/>
    </location>
</feature>
<dbReference type="PIRSF" id="PIRSF000484">
    <property type="entry name" value="NAPRT"/>
    <property type="match status" value="1"/>
</dbReference>
<keyword evidence="4" id="KW-0597">Phosphoprotein</keyword>
<dbReference type="SUPFAM" id="SSF54675">
    <property type="entry name" value="Nicotinate/Quinolinate PRTase N-terminal domain-like"/>
    <property type="match status" value="1"/>
</dbReference>
<dbReference type="EMBL" id="KZ819324">
    <property type="protein sequence ID" value="PWN21961.1"/>
    <property type="molecule type" value="Genomic_DNA"/>
</dbReference>
<evidence type="ECO:0000256" key="3">
    <source>
        <dbReference type="ARBA" id="ARBA00013236"/>
    </source>
</evidence>
<feature type="domain" description="Nicotinate phosphoribosyltransferase N-terminal" evidence="11">
    <location>
        <begin position="19"/>
        <end position="151"/>
    </location>
</feature>
<evidence type="ECO:0000259" key="10">
    <source>
        <dbReference type="Pfam" id="PF04095"/>
    </source>
</evidence>
<evidence type="ECO:0000256" key="6">
    <source>
        <dbReference type="ARBA" id="ARBA00022642"/>
    </source>
</evidence>
<evidence type="ECO:0000256" key="5">
    <source>
        <dbReference type="ARBA" id="ARBA00022598"/>
    </source>
</evidence>
<dbReference type="InterPro" id="IPR036068">
    <property type="entry name" value="Nicotinate_pribotase-like_C"/>
</dbReference>
<dbReference type="SUPFAM" id="SSF51690">
    <property type="entry name" value="Nicotinate/Quinolinate PRTase C-terminal domain-like"/>
    <property type="match status" value="1"/>
</dbReference>
<dbReference type="InterPro" id="IPR007229">
    <property type="entry name" value="Nic_PRibTrfase-Fam"/>
</dbReference>
<comment type="similarity">
    <text evidence="2 8">Belongs to the NAPRTase family.</text>
</comment>
<dbReference type="Pfam" id="PF04095">
    <property type="entry name" value="NAPRTase"/>
    <property type="match status" value="1"/>
</dbReference>
<comment type="pathway">
    <text evidence="1 8">Cofactor biosynthesis; NAD(+) biosynthesis; nicotinate D-ribonucleotide from nicotinate: step 1/1.</text>
</comment>
<keyword evidence="12" id="KW-0328">Glycosyltransferase</keyword>
<feature type="region of interest" description="Disordered" evidence="9">
    <location>
        <begin position="451"/>
        <end position="473"/>
    </location>
</feature>
<organism evidence="12 13">
    <name type="scientific">Pseudomicrostroma glucosiphilum</name>
    <dbReference type="NCBI Taxonomy" id="1684307"/>
    <lineage>
        <taxon>Eukaryota</taxon>
        <taxon>Fungi</taxon>
        <taxon>Dikarya</taxon>
        <taxon>Basidiomycota</taxon>
        <taxon>Ustilaginomycotina</taxon>
        <taxon>Exobasidiomycetes</taxon>
        <taxon>Microstromatales</taxon>
        <taxon>Microstromatales incertae sedis</taxon>
        <taxon>Pseudomicrostroma</taxon>
    </lineage>
</organism>
<dbReference type="GO" id="GO:0004516">
    <property type="term" value="F:nicotinate phosphoribosyltransferase activity"/>
    <property type="evidence" value="ECO:0007669"/>
    <property type="project" value="UniProtKB-UniRule"/>
</dbReference>
<evidence type="ECO:0000256" key="7">
    <source>
        <dbReference type="ARBA" id="ARBA00048668"/>
    </source>
</evidence>
<keyword evidence="6 8" id="KW-0662">Pyridine nucleotide biosynthesis</keyword>
<dbReference type="Pfam" id="PF17767">
    <property type="entry name" value="NAPRTase_N"/>
    <property type="match status" value="1"/>
</dbReference>
<keyword evidence="12" id="KW-0808">Transferase</keyword>
<dbReference type="InterPro" id="IPR041525">
    <property type="entry name" value="N/Namide_PRibTrfase"/>
</dbReference>
<dbReference type="AlphaFoldDB" id="A0A316UBX7"/>
<dbReference type="PANTHER" id="PTHR11098:SF1">
    <property type="entry name" value="NICOTINATE PHOSPHORIBOSYLTRANSFERASE"/>
    <property type="match status" value="1"/>
</dbReference>
<dbReference type="NCBIfam" id="TIGR01514">
    <property type="entry name" value="NAPRTase"/>
    <property type="match status" value="1"/>
</dbReference>
<evidence type="ECO:0000259" key="11">
    <source>
        <dbReference type="Pfam" id="PF17767"/>
    </source>
</evidence>
<dbReference type="Gene3D" id="3.20.140.10">
    <property type="entry name" value="nicotinate phosphoribosyltransferase"/>
    <property type="match status" value="1"/>
</dbReference>
<comment type="PTM">
    <text evidence="8">Transiently phosphorylated on a His residue during the reaction cycle. Phosphorylation strongly increases the affinity for substrates and increases the rate of nicotinate D-ribonucleotide production. Dephosphorylation regenerates the low-affinity form of the enzyme, leading to product release.</text>
</comment>
<dbReference type="GO" id="GO:0016757">
    <property type="term" value="F:glycosyltransferase activity"/>
    <property type="evidence" value="ECO:0007669"/>
    <property type="project" value="UniProtKB-KW"/>
</dbReference>
<dbReference type="Proteomes" id="UP000245942">
    <property type="component" value="Unassembled WGS sequence"/>
</dbReference>
<dbReference type="STRING" id="1684307.A0A316UBX7"/>
<evidence type="ECO:0000313" key="12">
    <source>
        <dbReference type="EMBL" id="PWN21961.1"/>
    </source>
</evidence>
<evidence type="ECO:0000256" key="9">
    <source>
        <dbReference type="SAM" id="MobiDB-lite"/>
    </source>
</evidence>
<reference evidence="12 13" key="1">
    <citation type="journal article" date="2018" name="Mol. Biol. Evol.">
        <title>Broad Genomic Sampling Reveals a Smut Pathogenic Ancestry of the Fungal Clade Ustilaginomycotina.</title>
        <authorList>
            <person name="Kijpornyongpan T."/>
            <person name="Mondo S.J."/>
            <person name="Barry K."/>
            <person name="Sandor L."/>
            <person name="Lee J."/>
            <person name="Lipzen A."/>
            <person name="Pangilinan J."/>
            <person name="LaButti K."/>
            <person name="Hainaut M."/>
            <person name="Henrissat B."/>
            <person name="Grigoriev I.V."/>
            <person name="Spatafora J.W."/>
            <person name="Aime M.C."/>
        </authorList>
    </citation>
    <scope>NUCLEOTIDE SEQUENCE [LARGE SCALE GENOMIC DNA]</scope>
    <source>
        <strain evidence="12 13">MCA 4718</strain>
    </source>
</reference>
<dbReference type="PANTHER" id="PTHR11098">
    <property type="entry name" value="NICOTINATE PHOSPHORIBOSYLTRANSFERASE"/>
    <property type="match status" value="1"/>
</dbReference>
<dbReference type="RefSeq" id="XP_025349121.1">
    <property type="nucleotide sequence ID" value="XM_025489422.1"/>
</dbReference>
<dbReference type="GO" id="GO:0034355">
    <property type="term" value="P:NAD+ biosynthetic process via the salvage pathway"/>
    <property type="evidence" value="ECO:0007669"/>
    <property type="project" value="TreeGrafter"/>
</dbReference>
<proteinExistence type="inferred from homology"/>
<feature type="compositionally biased region" description="Low complexity" evidence="9">
    <location>
        <begin position="459"/>
        <end position="473"/>
    </location>
</feature>
<feature type="compositionally biased region" description="Basic and acidic residues" evidence="9">
    <location>
        <begin position="390"/>
        <end position="403"/>
    </location>
</feature>
<evidence type="ECO:0000256" key="1">
    <source>
        <dbReference type="ARBA" id="ARBA00004952"/>
    </source>
</evidence>
<evidence type="ECO:0000256" key="2">
    <source>
        <dbReference type="ARBA" id="ARBA00010897"/>
    </source>
</evidence>
<protein>
    <recommendedName>
        <fullName evidence="3 8">Nicotinate phosphoribosyltransferase</fullName>
        <ecNumber evidence="3 8">6.3.4.21</ecNumber>
    </recommendedName>
</protein>